<dbReference type="InterPro" id="IPR050194">
    <property type="entry name" value="Glycosyltransferase_grp1"/>
</dbReference>
<organism evidence="6 7">
    <name type="scientific">Haloactinospora alba</name>
    <dbReference type="NCBI Taxonomy" id="405555"/>
    <lineage>
        <taxon>Bacteria</taxon>
        <taxon>Bacillati</taxon>
        <taxon>Actinomycetota</taxon>
        <taxon>Actinomycetes</taxon>
        <taxon>Streptosporangiales</taxon>
        <taxon>Nocardiopsidaceae</taxon>
        <taxon>Haloactinospora</taxon>
    </lineage>
</organism>
<keyword evidence="1" id="KW-0328">Glycosyltransferase</keyword>
<keyword evidence="7" id="KW-1185">Reference proteome</keyword>
<evidence type="ECO:0000256" key="2">
    <source>
        <dbReference type="ARBA" id="ARBA00022679"/>
    </source>
</evidence>
<proteinExistence type="predicted"/>
<dbReference type="InterPro" id="IPR001296">
    <property type="entry name" value="Glyco_trans_1"/>
</dbReference>
<dbReference type="InterPro" id="IPR028098">
    <property type="entry name" value="Glyco_trans_4-like_N"/>
</dbReference>
<sequence length="408" mass="42573">MKIAMVCDGTGPLAALSGEHTDGSSIHVAGLARAMSARTHRVTVYAPSSVPPLERTVDVADGLWGQHVPTTADPGCTTAYVTEVGERLAAEWSADPPDVVHAQPGVNARFALAGASRLGIPVVQTVHASAGNTYGEPALPQGASRGSPGETVETAKQAAMVVTTSTQARQEMRASGVPGERCVMVPYGIDTTLFRPEGAVCDRGRNQRIVTTGRLGSDKDIDTVVRALAYVPDAELVVAGGPPSSELDDDPDAARIRGVAVEAGVAERVRLLGWVPHREIPSLLRSADLAVDMARWQPFGLATVEAMACGAPVIASSVGGHLDTMVHGVTGRLIPPADPAALARRIRNLMNDPVARETYGIAAADRAAARYGWPMVAGQLEGVYHKAYQWGNTPGPVARADTVSPESA</sequence>
<dbReference type="Pfam" id="PF13439">
    <property type="entry name" value="Glyco_transf_4"/>
    <property type="match status" value="1"/>
</dbReference>
<dbReference type="PANTHER" id="PTHR45947">
    <property type="entry name" value="SULFOQUINOVOSYL TRANSFERASE SQD2"/>
    <property type="match status" value="1"/>
</dbReference>
<evidence type="ECO:0000313" key="7">
    <source>
        <dbReference type="Proteomes" id="UP000317422"/>
    </source>
</evidence>
<gene>
    <name evidence="6" type="ORF">FHX37_1691</name>
</gene>
<dbReference type="Pfam" id="PF00534">
    <property type="entry name" value="Glycos_transf_1"/>
    <property type="match status" value="1"/>
</dbReference>
<dbReference type="RefSeq" id="WP_170181530.1">
    <property type="nucleotide sequence ID" value="NZ_VFQC01000001.1"/>
</dbReference>
<evidence type="ECO:0000259" key="4">
    <source>
        <dbReference type="Pfam" id="PF00534"/>
    </source>
</evidence>
<accession>A0A543NJ42</accession>
<reference evidence="6 7" key="1">
    <citation type="submission" date="2019-06" db="EMBL/GenBank/DDBJ databases">
        <title>Sequencing the genomes of 1000 actinobacteria strains.</title>
        <authorList>
            <person name="Klenk H.-P."/>
        </authorList>
    </citation>
    <scope>NUCLEOTIDE SEQUENCE [LARGE SCALE GENOMIC DNA]</scope>
    <source>
        <strain evidence="6 7">DSM 45015</strain>
    </source>
</reference>
<feature type="domain" description="Glycosyltransferase subfamily 4-like N-terminal" evidence="5">
    <location>
        <begin position="22"/>
        <end position="192"/>
    </location>
</feature>
<comment type="caution">
    <text evidence="6">The sequence shown here is derived from an EMBL/GenBank/DDBJ whole genome shotgun (WGS) entry which is preliminary data.</text>
</comment>
<evidence type="ECO:0000313" key="6">
    <source>
        <dbReference type="EMBL" id="TQN31770.1"/>
    </source>
</evidence>
<evidence type="ECO:0000256" key="3">
    <source>
        <dbReference type="SAM" id="MobiDB-lite"/>
    </source>
</evidence>
<feature type="domain" description="Glycosyl transferase family 1" evidence="4">
    <location>
        <begin position="207"/>
        <end position="363"/>
    </location>
</feature>
<dbReference type="SUPFAM" id="SSF53756">
    <property type="entry name" value="UDP-Glycosyltransferase/glycogen phosphorylase"/>
    <property type="match status" value="1"/>
</dbReference>
<evidence type="ECO:0000259" key="5">
    <source>
        <dbReference type="Pfam" id="PF13439"/>
    </source>
</evidence>
<keyword evidence="2 6" id="KW-0808">Transferase</keyword>
<dbReference type="PANTHER" id="PTHR45947:SF3">
    <property type="entry name" value="SULFOQUINOVOSYL TRANSFERASE SQD2"/>
    <property type="match status" value="1"/>
</dbReference>
<feature type="region of interest" description="Disordered" evidence="3">
    <location>
        <begin position="133"/>
        <end position="152"/>
    </location>
</feature>
<dbReference type="GO" id="GO:0016757">
    <property type="term" value="F:glycosyltransferase activity"/>
    <property type="evidence" value="ECO:0007669"/>
    <property type="project" value="UniProtKB-KW"/>
</dbReference>
<dbReference type="Proteomes" id="UP000317422">
    <property type="component" value="Unassembled WGS sequence"/>
</dbReference>
<name>A0A543NJ42_9ACTN</name>
<dbReference type="EMBL" id="VFQC01000001">
    <property type="protein sequence ID" value="TQN31770.1"/>
    <property type="molecule type" value="Genomic_DNA"/>
</dbReference>
<dbReference type="Gene3D" id="3.40.50.2000">
    <property type="entry name" value="Glycogen Phosphorylase B"/>
    <property type="match status" value="2"/>
</dbReference>
<dbReference type="AlphaFoldDB" id="A0A543NJ42"/>
<protein>
    <submittedName>
        <fullName evidence="6">Glycosyltransferase involved in cell wall biosynthesis</fullName>
    </submittedName>
</protein>
<dbReference type="GO" id="GO:1901137">
    <property type="term" value="P:carbohydrate derivative biosynthetic process"/>
    <property type="evidence" value="ECO:0007669"/>
    <property type="project" value="UniProtKB-ARBA"/>
</dbReference>
<evidence type="ECO:0000256" key="1">
    <source>
        <dbReference type="ARBA" id="ARBA00022676"/>
    </source>
</evidence>